<proteinExistence type="predicted"/>
<gene>
    <name evidence="2" type="ORF">TSAR_005425</name>
</gene>
<evidence type="ECO:0000313" key="3">
    <source>
        <dbReference type="Proteomes" id="UP000215335"/>
    </source>
</evidence>
<feature type="region of interest" description="Disordered" evidence="1">
    <location>
        <begin position="78"/>
        <end position="109"/>
    </location>
</feature>
<sequence>MNHFIKKKTVKNFNASSLLRCQSEIRQQFERARYISNVWRNAPTELKPTNCGWIQQGSTYEFKWFEGPQLPVNDVIREEENEESGAEDDESKIDYASDEDEHEQSDCEC</sequence>
<evidence type="ECO:0000313" key="2">
    <source>
        <dbReference type="EMBL" id="OXU16638.1"/>
    </source>
</evidence>
<dbReference type="OrthoDB" id="7699118at2759"/>
<protein>
    <submittedName>
        <fullName evidence="2">Uncharacterized protein</fullName>
    </submittedName>
</protein>
<dbReference type="EMBL" id="NNAY01005550">
    <property type="protein sequence ID" value="OXU16638.1"/>
    <property type="molecule type" value="Genomic_DNA"/>
</dbReference>
<name>A0A232EE82_9HYME</name>
<keyword evidence="3" id="KW-1185">Reference proteome</keyword>
<organism evidence="2 3">
    <name type="scientific">Trichomalopsis sarcophagae</name>
    <dbReference type="NCBI Taxonomy" id="543379"/>
    <lineage>
        <taxon>Eukaryota</taxon>
        <taxon>Metazoa</taxon>
        <taxon>Ecdysozoa</taxon>
        <taxon>Arthropoda</taxon>
        <taxon>Hexapoda</taxon>
        <taxon>Insecta</taxon>
        <taxon>Pterygota</taxon>
        <taxon>Neoptera</taxon>
        <taxon>Endopterygota</taxon>
        <taxon>Hymenoptera</taxon>
        <taxon>Apocrita</taxon>
        <taxon>Proctotrupomorpha</taxon>
        <taxon>Chalcidoidea</taxon>
        <taxon>Pteromalidae</taxon>
        <taxon>Pteromalinae</taxon>
        <taxon>Trichomalopsis</taxon>
    </lineage>
</organism>
<dbReference type="Proteomes" id="UP000215335">
    <property type="component" value="Unassembled WGS sequence"/>
</dbReference>
<comment type="caution">
    <text evidence="2">The sequence shown here is derived from an EMBL/GenBank/DDBJ whole genome shotgun (WGS) entry which is preliminary data.</text>
</comment>
<evidence type="ECO:0000256" key="1">
    <source>
        <dbReference type="SAM" id="MobiDB-lite"/>
    </source>
</evidence>
<reference evidence="2 3" key="1">
    <citation type="journal article" date="2017" name="Curr. Biol.">
        <title>The Evolution of Venom by Co-option of Single-Copy Genes.</title>
        <authorList>
            <person name="Martinson E.O."/>
            <person name="Mrinalini"/>
            <person name="Kelkar Y.D."/>
            <person name="Chang C.H."/>
            <person name="Werren J.H."/>
        </authorList>
    </citation>
    <scope>NUCLEOTIDE SEQUENCE [LARGE SCALE GENOMIC DNA]</scope>
    <source>
        <strain evidence="2 3">Alberta</strain>
        <tissue evidence="2">Whole body</tissue>
    </source>
</reference>
<accession>A0A232EE82</accession>
<dbReference type="AlphaFoldDB" id="A0A232EE82"/>